<accession>A0A6A2Y7Z6</accession>
<organism evidence="8 9">
    <name type="scientific">Hibiscus syriacus</name>
    <name type="common">Rose of Sharon</name>
    <dbReference type="NCBI Taxonomy" id="106335"/>
    <lineage>
        <taxon>Eukaryota</taxon>
        <taxon>Viridiplantae</taxon>
        <taxon>Streptophyta</taxon>
        <taxon>Embryophyta</taxon>
        <taxon>Tracheophyta</taxon>
        <taxon>Spermatophyta</taxon>
        <taxon>Magnoliopsida</taxon>
        <taxon>eudicotyledons</taxon>
        <taxon>Gunneridae</taxon>
        <taxon>Pentapetalae</taxon>
        <taxon>rosids</taxon>
        <taxon>malvids</taxon>
        <taxon>Malvales</taxon>
        <taxon>Malvaceae</taxon>
        <taxon>Malvoideae</taxon>
        <taxon>Hibiscus</taxon>
    </lineage>
</organism>
<dbReference type="EMBL" id="VEPZ02001606">
    <property type="protein sequence ID" value="KAE8665774.1"/>
    <property type="molecule type" value="Genomic_DNA"/>
</dbReference>
<dbReference type="InterPro" id="IPR036396">
    <property type="entry name" value="Cyt_P450_sf"/>
</dbReference>
<dbReference type="GO" id="GO:0020037">
    <property type="term" value="F:heme binding"/>
    <property type="evidence" value="ECO:0007669"/>
    <property type="project" value="InterPro"/>
</dbReference>
<keyword evidence="9" id="KW-1185">Reference proteome</keyword>
<dbReference type="GO" id="GO:0016705">
    <property type="term" value="F:oxidoreductase activity, acting on paired donors, with incorporation or reduction of molecular oxygen"/>
    <property type="evidence" value="ECO:0007669"/>
    <property type="project" value="InterPro"/>
</dbReference>
<evidence type="ECO:0000313" key="8">
    <source>
        <dbReference type="EMBL" id="KAE8665774.1"/>
    </source>
</evidence>
<keyword evidence="5" id="KW-0560">Oxidoreductase</keyword>
<comment type="similarity">
    <text evidence="2">Belongs to the cytochrome P450 family.</text>
</comment>
<dbReference type="InterPro" id="IPR002401">
    <property type="entry name" value="Cyt_P450_E_grp-I"/>
</dbReference>
<keyword evidence="4" id="KW-0479">Metal-binding</keyword>
<dbReference type="InterPro" id="IPR001128">
    <property type="entry name" value="Cyt_P450"/>
</dbReference>
<dbReference type="Pfam" id="PF00067">
    <property type="entry name" value="p450"/>
    <property type="match status" value="1"/>
</dbReference>
<name>A0A6A2Y7Z6_HIBSY</name>
<dbReference type="PANTHER" id="PTHR24296">
    <property type="entry name" value="CYTOCHROME P450"/>
    <property type="match status" value="1"/>
</dbReference>
<dbReference type="GO" id="GO:0004497">
    <property type="term" value="F:monooxygenase activity"/>
    <property type="evidence" value="ECO:0007669"/>
    <property type="project" value="UniProtKB-KW"/>
</dbReference>
<sequence length="660" mass="74536">MHRGCRRRSRKPVEISKTALRDSTQAKISIELWENSKKLSAPVSSQNMNQSSCNNSTSHKTRAVTTIGSNNVCSNRKSINANAETSSTIITATENDEKNDPKRIKIVTNTSEKCEEKPSVSDGSSINRSCKSVNRVTVAHNISPTVGFSPKSVLQESFDSLHCLLVQKIYRNFGSKLTIANRPACSAPSTSLSISIPSPPLITRDEKSMSSSSETTISNTMLTILDNEFPLHGFLRLIYLHSFAAAAAAAAARLTDLHQVLHLKLSQNRRQNKYHPVAGTFVNQLLNFNRLHHYMTDLAAKYRIYRLLTPFRSEIYTSEPANVEYMLKTNFVNFGKGHYNHSLLSDLLGDGIFTVDGDKWHQQRKVSSYEFSTRVLRDFSSVVFRENVAKLGNKVSEAANSNETMDIQASSMDSIFKVAFGVELDNMCGSNAEGKEFAAAFDDSSALTLFRYVDIFWRIKRFLNIGSEAALKKNLKVVDDFVYKLINYKIEQLRDSKDDSEMKKEDILTRFLQVSDTNPKYLRDIILNFVIAGKDTTSASLSWFIFMLCKHPDVQEKVAAEVKEATKSMESEDIAKFATSLSEEALEKMVYLHAAITETLRLHLQFLCVRKGDMIAYQPYAMGRMKFIWGDDAEYRPERWLDENGMFRSESPFKFTAFQG</sequence>
<keyword evidence="7" id="KW-0503">Monooxygenase</keyword>
<proteinExistence type="inferred from homology"/>
<dbReference type="AlphaFoldDB" id="A0A6A2Y7Z6"/>
<reference evidence="8" key="1">
    <citation type="submission" date="2019-09" db="EMBL/GenBank/DDBJ databases">
        <title>Draft genome information of white flower Hibiscus syriacus.</title>
        <authorList>
            <person name="Kim Y.-M."/>
        </authorList>
    </citation>
    <scope>NUCLEOTIDE SEQUENCE [LARGE SCALE GENOMIC DNA]</scope>
    <source>
        <strain evidence="8">YM2019G1</strain>
    </source>
</reference>
<evidence type="ECO:0000256" key="6">
    <source>
        <dbReference type="ARBA" id="ARBA00023004"/>
    </source>
</evidence>
<evidence type="ECO:0000313" key="9">
    <source>
        <dbReference type="Proteomes" id="UP000436088"/>
    </source>
</evidence>
<dbReference type="GO" id="GO:0005506">
    <property type="term" value="F:iron ion binding"/>
    <property type="evidence" value="ECO:0007669"/>
    <property type="project" value="InterPro"/>
</dbReference>
<evidence type="ECO:0000256" key="1">
    <source>
        <dbReference type="ARBA" id="ARBA00001971"/>
    </source>
</evidence>
<dbReference type="SUPFAM" id="SSF48264">
    <property type="entry name" value="Cytochrome P450"/>
    <property type="match status" value="1"/>
</dbReference>
<evidence type="ECO:0000256" key="4">
    <source>
        <dbReference type="ARBA" id="ARBA00022723"/>
    </source>
</evidence>
<protein>
    <submittedName>
        <fullName evidence="8">Cytochrome P450 family protein isoform 1</fullName>
    </submittedName>
</protein>
<dbReference type="PRINTS" id="PR00463">
    <property type="entry name" value="EP450I"/>
</dbReference>
<evidence type="ECO:0000256" key="5">
    <source>
        <dbReference type="ARBA" id="ARBA00023002"/>
    </source>
</evidence>
<keyword evidence="6" id="KW-0408">Iron</keyword>
<keyword evidence="3" id="KW-0349">Heme</keyword>
<gene>
    <name evidence="8" type="ORF">F3Y22_tig00112529pilonHSYRG00002</name>
</gene>
<comment type="cofactor">
    <cofactor evidence="1">
        <name>heme</name>
        <dbReference type="ChEBI" id="CHEBI:30413"/>
    </cofactor>
</comment>
<evidence type="ECO:0000256" key="7">
    <source>
        <dbReference type="ARBA" id="ARBA00023033"/>
    </source>
</evidence>
<evidence type="ECO:0000256" key="3">
    <source>
        <dbReference type="ARBA" id="ARBA00022617"/>
    </source>
</evidence>
<dbReference type="Gene3D" id="1.10.630.10">
    <property type="entry name" value="Cytochrome P450"/>
    <property type="match status" value="1"/>
</dbReference>
<evidence type="ECO:0000256" key="2">
    <source>
        <dbReference type="ARBA" id="ARBA00010617"/>
    </source>
</evidence>
<comment type="caution">
    <text evidence="8">The sequence shown here is derived from an EMBL/GenBank/DDBJ whole genome shotgun (WGS) entry which is preliminary data.</text>
</comment>
<dbReference type="Proteomes" id="UP000436088">
    <property type="component" value="Unassembled WGS sequence"/>
</dbReference>